<accession>A0A0P6XML9</accession>
<dbReference type="PATRIC" id="fig|1134406.4.peg.3095"/>
<organism evidence="2 3">
    <name type="scientific">Ornatilinea apprima</name>
    <dbReference type="NCBI Taxonomy" id="1134406"/>
    <lineage>
        <taxon>Bacteria</taxon>
        <taxon>Bacillati</taxon>
        <taxon>Chloroflexota</taxon>
        <taxon>Anaerolineae</taxon>
        <taxon>Anaerolineales</taxon>
        <taxon>Anaerolineaceae</taxon>
        <taxon>Ornatilinea</taxon>
    </lineage>
</organism>
<evidence type="ECO:0000256" key="1">
    <source>
        <dbReference type="SAM" id="MobiDB-lite"/>
    </source>
</evidence>
<evidence type="ECO:0008006" key="4">
    <source>
        <dbReference type="Google" id="ProtNLM"/>
    </source>
</evidence>
<feature type="region of interest" description="Disordered" evidence="1">
    <location>
        <begin position="22"/>
        <end position="59"/>
    </location>
</feature>
<reference evidence="2 3" key="1">
    <citation type="submission" date="2015-07" db="EMBL/GenBank/DDBJ databases">
        <title>Genome sequence of Ornatilinea apprima DSM 23815.</title>
        <authorList>
            <person name="Hemp J."/>
            <person name="Ward L.M."/>
            <person name="Pace L.A."/>
            <person name="Fischer W.W."/>
        </authorList>
    </citation>
    <scope>NUCLEOTIDE SEQUENCE [LARGE SCALE GENOMIC DNA]</scope>
    <source>
        <strain evidence="2 3">P3M-1</strain>
    </source>
</reference>
<evidence type="ECO:0000313" key="3">
    <source>
        <dbReference type="Proteomes" id="UP000050417"/>
    </source>
</evidence>
<name>A0A0P6XML9_9CHLR</name>
<keyword evidence="3" id="KW-1185">Reference proteome</keyword>
<protein>
    <recommendedName>
        <fullName evidence="4">HK97 gp10 family phage protein</fullName>
    </recommendedName>
</protein>
<dbReference type="Proteomes" id="UP000050417">
    <property type="component" value="Unassembled WGS sequence"/>
</dbReference>
<dbReference type="EMBL" id="LGCL01000045">
    <property type="protein sequence ID" value="KPL70174.1"/>
    <property type="molecule type" value="Genomic_DNA"/>
</dbReference>
<proteinExistence type="predicted"/>
<dbReference type="InterPro" id="IPR010064">
    <property type="entry name" value="HK97-gp10_tail"/>
</dbReference>
<comment type="caution">
    <text evidence="2">The sequence shown here is derived from an EMBL/GenBank/DDBJ whole genome shotgun (WGS) entry which is preliminary data.</text>
</comment>
<dbReference type="NCBIfam" id="TIGR01725">
    <property type="entry name" value="phge_HK97_gp10"/>
    <property type="match status" value="1"/>
</dbReference>
<sequence length="125" mass="13566">MAAQFPVATEAVVKKTTQEIEKISKESMEGPKSGRLYSRGKKTHHASAPGEPPAVDSGNLANSIQSEVSMQANGPRGVVFTNTEYAVGLEFGTRKMAARPFMKPAADRMRPIYLSALKKIEESLK</sequence>
<dbReference type="AlphaFoldDB" id="A0A0P6XML9"/>
<dbReference type="STRING" id="1134406.ADN00_18920"/>
<gene>
    <name evidence="2" type="ORF">ADN00_18920</name>
</gene>
<evidence type="ECO:0000313" key="2">
    <source>
        <dbReference type="EMBL" id="KPL70174.1"/>
    </source>
</evidence>